<dbReference type="Proteomes" id="UP001491310">
    <property type="component" value="Unassembled WGS sequence"/>
</dbReference>
<sequence length="126" mass="14159">MVRVSGVPGLWTELSVTPSIIAKPDRLKQLQTEGDKPFFLMHRPPDAQAIPFALLHDDFGYFKDVQAGLHGTPDPVDYQFTVELCHVASQFYDSEADRRDAVTTVLTWYLKCKFARFNISLGGVSL</sequence>
<accession>A0ABR2Z3S5</accession>
<protein>
    <submittedName>
        <fullName evidence="1">Uncharacterized protein</fullName>
    </submittedName>
</protein>
<comment type="caution">
    <text evidence="1">The sequence shown here is derived from an EMBL/GenBank/DDBJ whole genome shotgun (WGS) entry which is preliminary data.</text>
</comment>
<evidence type="ECO:0000313" key="1">
    <source>
        <dbReference type="EMBL" id="KAK9918849.1"/>
    </source>
</evidence>
<dbReference type="EMBL" id="JALJOT010000001">
    <property type="protein sequence ID" value="KAK9918849.1"/>
    <property type="molecule type" value="Genomic_DNA"/>
</dbReference>
<evidence type="ECO:0000313" key="2">
    <source>
        <dbReference type="Proteomes" id="UP001491310"/>
    </source>
</evidence>
<keyword evidence="2" id="KW-1185">Reference proteome</keyword>
<reference evidence="1 2" key="1">
    <citation type="journal article" date="2024" name="Nat. Commun.">
        <title>Phylogenomics reveals the evolutionary origins of lichenization in chlorophyte algae.</title>
        <authorList>
            <person name="Puginier C."/>
            <person name="Libourel C."/>
            <person name="Otte J."/>
            <person name="Skaloud P."/>
            <person name="Haon M."/>
            <person name="Grisel S."/>
            <person name="Petersen M."/>
            <person name="Berrin J.G."/>
            <person name="Delaux P.M."/>
            <person name="Dal Grande F."/>
            <person name="Keller J."/>
        </authorList>
    </citation>
    <scope>NUCLEOTIDE SEQUENCE [LARGE SCALE GENOMIC DNA]</scope>
    <source>
        <strain evidence="1 2">SAG 216-7</strain>
    </source>
</reference>
<name>A0ABR2Z3S5_9CHLO</name>
<organism evidence="1 2">
    <name type="scientific">Coccomyxa subellipsoidea</name>
    <dbReference type="NCBI Taxonomy" id="248742"/>
    <lineage>
        <taxon>Eukaryota</taxon>
        <taxon>Viridiplantae</taxon>
        <taxon>Chlorophyta</taxon>
        <taxon>core chlorophytes</taxon>
        <taxon>Trebouxiophyceae</taxon>
        <taxon>Trebouxiophyceae incertae sedis</taxon>
        <taxon>Coccomyxaceae</taxon>
        <taxon>Coccomyxa</taxon>
    </lineage>
</organism>
<gene>
    <name evidence="1" type="ORF">WJX75_007492</name>
</gene>
<proteinExistence type="predicted"/>